<accession>A0AAU8LGY7</accession>
<proteinExistence type="predicted"/>
<sequence>MITEKPERPLMKSGHCVRYFTAKLFRQSQGCEPSGLKSLGLGHSQMGVHNRLWLLVLASVLIAGCSSSKSNSPPPVERDPCLDVGPVKSVEYDNCVADREASKREALRALLDDTGVYSRQMQIADSDDSTYQLSDFPDTPIPMAFKGADSISETEKRALPFKVRITWKYSSKGLIPAPRDRVRMDEMERLILPAVQDKGLAKWVCTVTGGHQREWIFYTRSDEAFIAQTQAVLAQTGPYPIELSARKEPALSTEVKNSENLPEDIRITPKKCVE</sequence>
<feature type="domain" description="DUF695" evidence="1">
    <location>
        <begin position="158"/>
        <end position="248"/>
    </location>
</feature>
<gene>
    <name evidence="2" type="ORF">N011_23740</name>
</gene>
<reference evidence="2" key="1">
    <citation type="journal article" date="2014" name="Genome Announc.">
        <title>Draft Genome Sequences of a Phylogenetically Diverse Suite of Pseudomonas syringae Strains from Multiple Source Populations.</title>
        <authorList>
            <person name="Baltrus D.A."/>
            <person name="Yourstone S."/>
            <person name="Lind A."/>
            <person name="Guilbaud C."/>
            <person name="Sands D.C."/>
            <person name="Jones C.D."/>
            <person name="Morris C.E."/>
            <person name="Dangl J.L."/>
        </authorList>
    </citation>
    <scope>NUCLEOTIDE SEQUENCE</scope>
    <source>
        <strain evidence="2">CC1417</strain>
    </source>
</reference>
<evidence type="ECO:0000313" key="2">
    <source>
        <dbReference type="EMBL" id="XCN67454.1"/>
    </source>
</evidence>
<dbReference type="AlphaFoldDB" id="A0AAU8LGY7"/>
<evidence type="ECO:0000259" key="1">
    <source>
        <dbReference type="Pfam" id="PF05117"/>
    </source>
</evidence>
<dbReference type="Pfam" id="PF05117">
    <property type="entry name" value="DUF695"/>
    <property type="match status" value="1"/>
</dbReference>
<dbReference type="EMBL" id="CP159362">
    <property type="protein sequence ID" value="XCN67454.1"/>
    <property type="molecule type" value="Genomic_DNA"/>
</dbReference>
<dbReference type="InterPro" id="IPR016097">
    <property type="entry name" value="DUF695"/>
</dbReference>
<reference evidence="2" key="2">
    <citation type="submission" date="2024-07" db="EMBL/GenBank/DDBJ databases">
        <title>A complete genome sequence for Pseudomonas syringae CC1417.</title>
        <authorList>
            <person name="Baltrus D.A."/>
        </authorList>
    </citation>
    <scope>NUCLEOTIDE SEQUENCE</scope>
    <source>
        <strain evidence="2">CC1417</strain>
    </source>
</reference>
<name>A0AAU8LGY7_PSESX</name>
<protein>
    <submittedName>
        <fullName evidence="2">DUF695 domain-containing protein</fullName>
    </submittedName>
</protein>
<dbReference type="RefSeq" id="WP_024685042.1">
    <property type="nucleotide sequence ID" value="NZ_CP159362.1"/>
</dbReference>
<organism evidence="2">
    <name type="scientific">Pseudomonas syringae CC1417</name>
    <dbReference type="NCBI Taxonomy" id="1357272"/>
    <lineage>
        <taxon>Bacteria</taxon>
        <taxon>Pseudomonadati</taxon>
        <taxon>Pseudomonadota</taxon>
        <taxon>Gammaproteobacteria</taxon>
        <taxon>Pseudomonadales</taxon>
        <taxon>Pseudomonadaceae</taxon>
        <taxon>Pseudomonas</taxon>
        <taxon>Pseudomonas syringae</taxon>
    </lineage>
</organism>